<evidence type="ECO:0000313" key="2">
    <source>
        <dbReference type="Proteomes" id="UP001239994"/>
    </source>
</evidence>
<evidence type="ECO:0000313" key="1">
    <source>
        <dbReference type="EMBL" id="KAK1798244.1"/>
    </source>
</evidence>
<reference evidence="1" key="1">
    <citation type="submission" date="2023-03" db="EMBL/GenBank/DDBJ databases">
        <title>Electrophorus voltai genome.</title>
        <authorList>
            <person name="Bian C."/>
        </authorList>
    </citation>
    <scope>NUCLEOTIDE SEQUENCE</scope>
    <source>
        <strain evidence="1">CB-2022</strain>
        <tissue evidence="1">Muscle</tissue>
    </source>
</reference>
<dbReference type="Proteomes" id="UP001239994">
    <property type="component" value="Unassembled WGS sequence"/>
</dbReference>
<name>A0AAD9DZ23_9TELE</name>
<sequence length="79" mass="8411">MRTSIFGWARAIFAHQSCDVFVAQLRLVRADRTASAPTVHALKTKKLAVPPVAQRARAAAKALARIRTSATLAAANDGV</sequence>
<comment type="caution">
    <text evidence="1">The sequence shown here is derived from an EMBL/GenBank/DDBJ whole genome shotgun (WGS) entry which is preliminary data.</text>
</comment>
<gene>
    <name evidence="1" type="ORF">P4O66_006640</name>
</gene>
<dbReference type="EMBL" id="JAROKS010000012">
    <property type="protein sequence ID" value="KAK1798244.1"/>
    <property type="molecule type" value="Genomic_DNA"/>
</dbReference>
<organism evidence="1 2">
    <name type="scientific">Electrophorus voltai</name>
    <dbReference type="NCBI Taxonomy" id="2609070"/>
    <lineage>
        <taxon>Eukaryota</taxon>
        <taxon>Metazoa</taxon>
        <taxon>Chordata</taxon>
        <taxon>Craniata</taxon>
        <taxon>Vertebrata</taxon>
        <taxon>Euteleostomi</taxon>
        <taxon>Actinopterygii</taxon>
        <taxon>Neopterygii</taxon>
        <taxon>Teleostei</taxon>
        <taxon>Ostariophysi</taxon>
        <taxon>Gymnotiformes</taxon>
        <taxon>Gymnotoidei</taxon>
        <taxon>Gymnotidae</taxon>
        <taxon>Electrophorus</taxon>
    </lineage>
</organism>
<accession>A0AAD9DZ23</accession>
<dbReference type="AlphaFoldDB" id="A0AAD9DZ23"/>
<protein>
    <submittedName>
        <fullName evidence="1">Uncharacterized protein</fullName>
    </submittedName>
</protein>
<keyword evidence="2" id="KW-1185">Reference proteome</keyword>
<proteinExistence type="predicted"/>